<keyword evidence="4" id="KW-1185">Reference proteome</keyword>
<dbReference type="PANTHER" id="PTHR36582:SF2">
    <property type="entry name" value="ANTITOXIN PARD"/>
    <property type="match status" value="1"/>
</dbReference>
<comment type="similarity">
    <text evidence="1">Belongs to the ParD antitoxin family.</text>
</comment>
<evidence type="ECO:0000256" key="1">
    <source>
        <dbReference type="ARBA" id="ARBA00008580"/>
    </source>
</evidence>
<gene>
    <name evidence="3" type="ORF">SAMN04489724_0193</name>
</gene>
<dbReference type="PANTHER" id="PTHR36582">
    <property type="entry name" value="ANTITOXIN PARD"/>
    <property type="match status" value="1"/>
</dbReference>
<sequence length="85" mass="9829">MGTIRKTLTFTEQQDKWIKSQIEAGEFTNESEYIRHLIRSDQAHNSKFIELKTAIQAGIDSGISERTVSDIMREIEERMKADGRL</sequence>
<evidence type="ECO:0000313" key="4">
    <source>
        <dbReference type="Proteomes" id="UP000199673"/>
    </source>
</evidence>
<dbReference type="EMBL" id="FPBF01000011">
    <property type="protein sequence ID" value="SFU19768.1"/>
    <property type="molecule type" value="Genomic_DNA"/>
</dbReference>
<evidence type="ECO:0000313" key="3">
    <source>
        <dbReference type="EMBL" id="SFU19768.1"/>
    </source>
</evidence>
<dbReference type="Proteomes" id="UP000199673">
    <property type="component" value="Unassembled WGS sequence"/>
</dbReference>
<organism evidence="3 4">
    <name type="scientific">Algoriphagus locisalis</name>
    <dbReference type="NCBI Taxonomy" id="305507"/>
    <lineage>
        <taxon>Bacteria</taxon>
        <taxon>Pseudomonadati</taxon>
        <taxon>Bacteroidota</taxon>
        <taxon>Cytophagia</taxon>
        <taxon>Cytophagales</taxon>
        <taxon>Cyclobacteriaceae</taxon>
        <taxon>Algoriphagus</taxon>
    </lineage>
</organism>
<dbReference type="OrthoDB" id="9811310at2"/>
<dbReference type="InterPro" id="IPR010985">
    <property type="entry name" value="Ribbon_hlx_hlx"/>
</dbReference>
<reference evidence="4" key="1">
    <citation type="submission" date="2016-10" db="EMBL/GenBank/DDBJ databases">
        <authorList>
            <person name="Varghese N."/>
            <person name="Submissions S."/>
        </authorList>
    </citation>
    <scope>NUCLEOTIDE SEQUENCE [LARGE SCALE GENOMIC DNA]</scope>
    <source>
        <strain evidence="4">DSM 23445</strain>
    </source>
</reference>
<dbReference type="Gene3D" id="6.10.10.120">
    <property type="entry name" value="Antitoxin ParD1-like"/>
    <property type="match status" value="1"/>
</dbReference>
<accession>A0A1I7E746</accession>
<dbReference type="InterPro" id="IPR022789">
    <property type="entry name" value="ParD"/>
</dbReference>
<proteinExistence type="inferred from homology"/>
<dbReference type="GO" id="GO:0006355">
    <property type="term" value="P:regulation of DNA-templated transcription"/>
    <property type="evidence" value="ECO:0007669"/>
    <property type="project" value="InterPro"/>
</dbReference>
<evidence type="ECO:0000256" key="2">
    <source>
        <dbReference type="ARBA" id="ARBA00022649"/>
    </source>
</evidence>
<dbReference type="InterPro" id="IPR038296">
    <property type="entry name" value="ParD_sf"/>
</dbReference>
<dbReference type="Pfam" id="PF03693">
    <property type="entry name" value="ParD_antitoxin"/>
    <property type="match status" value="1"/>
</dbReference>
<keyword evidence="2" id="KW-1277">Toxin-antitoxin system</keyword>
<dbReference type="SUPFAM" id="SSF47598">
    <property type="entry name" value="Ribbon-helix-helix"/>
    <property type="match status" value="1"/>
</dbReference>
<protein>
    <submittedName>
        <fullName evidence="3">Antitoxin ParD1/3/4</fullName>
    </submittedName>
</protein>
<dbReference type="STRING" id="305507.SAMN04489724_0193"/>
<name>A0A1I7E746_9BACT</name>
<dbReference type="AlphaFoldDB" id="A0A1I7E746"/>
<dbReference type="NCBIfam" id="TIGR02606">
    <property type="entry name" value="antidote_CC2985"/>
    <property type="match status" value="1"/>
</dbReference>
<dbReference type="RefSeq" id="WP_091698271.1">
    <property type="nucleotide sequence ID" value="NZ_FPBF01000011.1"/>
</dbReference>